<evidence type="ECO:0000313" key="2">
    <source>
        <dbReference type="Proteomes" id="UP000460221"/>
    </source>
</evidence>
<gene>
    <name evidence="1" type="ORF">GIS00_04910</name>
</gene>
<proteinExistence type="predicted"/>
<reference evidence="1 2" key="1">
    <citation type="submission" date="2019-11" db="EMBL/GenBank/DDBJ databases">
        <authorList>
            <person name="Jiang L.-Q."/>
        </authorList>
    </citation>
    <scope>NUCLEOTIDE SEQUENCE [LARGE SCALE GENOMIC DNA]</scope>
    <source>
        <strain evidence="1 2">YIM 132087</strain>
    </source>
</reference>
<accession>A0A7K1FGQ8</accession>
<dbReference type="InterPro" id="IPR012347">
    <property type="entry name" value="Ferritin-like"/>
</dbReference>
<dbReference type="InterPro" id="IPR009078">
    <property type="entry name" value="Ferritin-like_SF"/>
</dbReference>
<dbReference type="Pfam" id="PF13668">
    <property type="entry name" value="Ferritin_2"/>
    <property type="match status" value="1"/>
</dbReference>
<dbReference type="RefSeq" id="WP_154767176.1">
    <property type="nucleotide sequence ID" value="NZ_WLYK01000001.1"/>
</dbReference>
<dbReference type="AlphaFoldDB" id="A0A7K1FGQ8"/>
<dbReference type="CDD" id="cd00657">
    <property type="entry name" value="Ferritin_like"/>
    <property type="match status" value="1"/>
</dbReference>
<dbReference type="PANTHER" id="PTHR31694:SF26">
    <property type="entry name" value="OS05G0151100 PROTEIN"/>
    <property type="match status" value="1"/>
</dbReference>
<dbReference type="InterPro" id="IPR052965">
    <property type="entry name" value="Pigment-catalase-like"/>
</dbReference>
<dbReference type="PANTHER" id="PTHR31694">
    <property type="entry name" value="DESICCATION-LIKE PROTEIN"/>
    <property type="match status" value="1"/>
</dbReference>
<organism evidence="1 2">
    <name type="scientific">Nakamurella alba</name>
    <dbReference type="NCBI Taxonomy" id="2665158"/>
    <lineage>
        <taxon>Bacteria</taxon>
        <taxon>Bacillati</taxon>
        <taxon>Actinomycetota</taxon>
        <taxon>Actinomycetes</taxon>
        <taxon>Nakamurellales</taxon>
        <taxon>Nakamurellaceae</taxon>
        <taxon>Nakamurella</taxon>
    </lineage>
</organism>
<sequence length="255" mass="26232">MSQRADFVRGQLTQISPQQALTALNNRWALASRGDFKDDIDVLNYALTLEYLEAAFYQQGNAAGLLSGTEAEYVGTIQTDEEAHVTALTQTIQQLGGTPVEKPGVSFGDAFASRDSYLTTSVTFENVGVGAYLGAAGYIKDKAILQAAAGIFGVEARHAAVVANLLGQPAEGGVYQGAFETPMAEADVLAAVAPFLMDQMGSVPTGSVDTGGGATAEKDETGLFVLGGAALLGAAGAAVYAGRRRADSTAGSDHS</sequence>
<protein>
    <submittedName>
        <fullName evidence="1">Ferritin-like domain-containing protein</fullName>
    </submittedName>
</protein>
<name>A0A7K1FGQ8_9ACTN</name>
<comment type="caution">
    <text evidence="1">The sequence shown here is derived from an EMBL/GenBank/DDBJ whole genome shotgun (WGS) entry which is preliminary data.</text>
</comment>
<dbReference type="Gene3D" id="1.20.1260.10">
    <property type="match status" value="1"/>
</dbReference>
<dbReference type="EMBL" id="WLYK01000001">
    <property type="protein sequence ID" value="MTD13288.1"/>
    <property type="molecule type" value="Genomic_DNA"/>
</dbReference>
<dbReference type="SUPFAM" id="SSF47240">
    <property type="entry name" value="Ferritin-like"/>
    <property type="match status" value="1"/>
</dbReference>
<evidence type="ECO:0000313" key="1">
    <source>
        <dbReference type="EMBL" id="MTD13288.1"/>
    </source>
</evidence>
<keyword evidence="2" id="KW-1185">Reference proteome</keyword>
<dbReference type="Proteomes" id="UP000460221">
    <property type="component" value="Unassembled WGS sequence"/>
</dbReference>